<accession>A0ABU6D598</accession>
<name>A0ABU6D598_9GAMM</name>
<organism evidence="2 3">
    <name type="scientific">Candidatus Thiothrix phosphatis</name>
    <dbReference type="NCBI Taxonomy" id="3112415"/>
    <lineage>
        <taxon>Bacteria</taxon>
        <taxon>Pseudomonadati</taxon>
        <taxon>Pseudomonadota</taxon>
        <taxon>Gammaproteobacteria</taxon>
        <taxon>Thiotrichales</taxon>
        <taxon>Thiotrichaceae</taxon>
        <taxon>Thiothrix</taxon>
    </lineage>
</organism>
<keyword evidence="3" id="KW-1185">Reference proteome</keyword>
<comment type="caution">
    <text evidence="2">The sequence shown here is derived from an EMBL/GenBank/DDBJ whole genome shotgun (WGS) entry which is preliminary data.</text>
</comment>
<sequence>MLIKSADSKTGALKLLERFKQYPNITESQQKAIEKEIRLLKAGIKGEEEAAYLIDFHFKGSKNNAVIHDLRLEINDRVAQIDHLLINRSLMVFVLETKHFNCGIKINENAEFLRWNDFKKTYEGMPSPVAQNERHIVVLKEAFNLLDMPVRLGIRLKPSFVPYVLVSASSRIDRPKHLDTSQIIKADVLEHTIMQKFDKLGVMDTLGAAARMVSTETLEAIAKQLVALHKPITVDYQAKFGLPDRQVVGQPSQADAPVCRKCGSANIGIQYGKFGYYFKCFDCDGNTPLKAACDKDGCKARIRKEGNNFYRECVACNGSTLFFTNL</sequence>
<dbReference type="RefSeq" id="WP_324698420.1">
    <property type="nucleotide sequence ID" value="NZ_JAYMYJ010000160.1"/>
</dbReference>
<protein>
    <submittedName>
        <fullName evidence="2">NERD domain-containing protein</fullName>
    </submittedName>
</protein>
<dbReference type="Proteomes" id="UP001308005">
    <property type="component" value="Unassembled WGS sequence"/>
</dbReference>
<gene>
    <name evidence="2" type="ORF">VSS37_21065</name>
</gene>
<dbReference type="Pfam" id="PF08378">
    <property type="entry name" value="NERD"/>
    <property type="match status" value="1"/>
</dbReference>
<evidence type="ECO:0000313" key="3">
    <source>
        <dbReference type="Proteomes" id="UP001308005"/>
    </source>
</evidence>
<dbReference type="InterPro" id="IPR011528">
    <property type="entry name" value="NERD"/>
</dbReference>
<dbReference type="EMBL" id="JAYMYJ010000160">
    <property type="protein sequence ID" value="MEB4593482.1"/>
    <property type="molecule type" value="Genomic_DNA"/>
</dbReference>
<proteinExistence type="predicted"/>
<evidence type="ECO:0000313" key="2">
    <source>
        <dbReference type="EMBL" id="MEB4593482.1"/>
    </source>
</evidence>
<reference evidence="3" key="1">
    <citation type="submission" date="2023-07" db="EMBL/GenBank/DDBJ databases">
        <title>The carbon used by Thiothrix.</title>
        <authorList>
            <person name="Chen L."/>
        </authorList>
    </citation>
    <scope>NUCLEOTIDE SEQUENCE [LARGE SCALE GENOMIC DNA]</scope>
</reference>
<evidence type="ECO:0000259" key="1">
    <source>
        <dbReference type="PROSITE" id="PS50965"/>
    </source>
</evidence>
<dbReference type="PROSITE" id="PS50965">
    <property type="entry name" value="NERD"/>
    <property type="match status" value="1"/>
</dbReference>
<feature type="domain" description="NERD" evidence="1">
    <location>
        <begin position="42"/>
        <end position="162"/>
    </location>
</feature>